<dbReference type="RefSeq" id="XP_004336940.1">
    <property type="nucleotide sequence ID" value="XM_004336892.1"/>
</dbReference>
<dbReference type="EMBL" id="KB008040">
    <property type="protein sequence ID" value="ELR14927.1"/>
    <property type="molecule type" value="Genomic_DNA"/>
</dbReference>
<dbReference type="AlphaFoldDB" id="L8GPS2"/>
<dbReference type="KEGG" id="acan:ACA1_051500"/>
<feature type="compositionally biased region" description="Pro residues" evidence="1">
    <location>
        <begin position="104"/>
        <end position="123"/>
    </location>
</feature>
<evidence type="ECO:0000313" key="3">
    <source>
        <dbReference type="Proteomes" id="UP000011083"/>
    </source>
</evidence>
<feature type="region of interest" description="Disordered" evidence="1">
    <location>
        <begin position="83"/>
        <end position="123"/>
    </location>
</feature>
<evidence type="ECO:0000256" key="1">
    <source>
        <dbReference type="SAM" id="MobiDB-lite"/>
    </source>
</evidence>
<feature type="compositionally biased region" description="Basic residues" evidence="1">
    <location>
        <begin position="264"/>
        <end position="282"/>
    </location>
</feature>
<organism evidence="2 3">
    <name type="scientific">Acanthamoeba castellanii (strain ATCC 30010 / Neff)</name>
    <dbReference type="NCBI Taxonomy" id="1257118"/>
    <lineage>
        <taxon>Eukaryota</taxon>
        <taxon>Amoebozoa</taxon>
        <taxon>Discosea</taxon>
        <taxon>Longamoebia</taxon>
        <taxon>Centramoebida</taxon>
        <taxon>Acanthamoebidae</taxon>
        <taxon>Acanthamoeba</taxon>
    </lineage>
</organism>
<dbReference type="VEuPathDB" id="AmoebaDB:ACA1_051500"/>
<keyword evidence="3" id="KW-1185">Reference proteome</keyword>
<proteinExistence type="predicted"/>
<gene>
    <name evidence="2" type="ORF">ACA1_051500</name>
</gene>
<reference evidence="2 3" key="1">
    <citation type="journal article" date="2013" name="Genome Biol.">
        <title>Genome of Acanthamoeba castellanii highlights extensive lateral gene transfer and early evolution of tyrosine kinase signaling.</title>
        <authorList>
            <person name="Clarke M."/>
            <person name="Lohan A.J."/>
            <person name="Liu B."/>
            <person name="Lagkouvardos I."/>
            <person name="Roy S."/>
            <person name="Zafar N."/>
            <person name="Bertelli C."/>
            <person name="Schilde C."/>
            <person name="Kianianmomeni A."/>
            <person name="Burglin T.R."/>
            <person name="Frech C."/>
            <person name="Turcotte B."/>
            <person name="Kopec K.O."/>
            <person name="Synnott J.M."/>
            <person name="Choo C."/>
            <person name="Paponov I."/>
            <person name="Finkler A."/>
            <person name="Soon Heng Tan C."/>
            <person name="Hutchins A.P."/>
            <person name="Weinmeier T."/>
            <person name="Rattei T."/>
            <person name="Chu J.S."/>
            <person name="Gimenez G."/>
            <person name="Irimia M."/>
            <person name="Rigden D.J."/>
            <person name="Fitzpatrick D.A."/>
            <person name="Lorenzo-Morales J."/>
            <person name="Bateman A."/>
            <person name="Chiu C.H."/>
            <person name="Tang P."/>
            <person name="Hegemann P."/>
            <person name="Fromm H."/>
            <person name="Raoult D."/>
            <person name="Greub G."/>
            <person name="Miranda-Saavedra D."/>
            <person name="Chen N."/>
            <person name="Nash P."/>
            <person name="Ginger M.L."/>
            <person name="Horn M."/>
            <person name="Schaap P."/>
            <person name="Caler L."/>
            <person name="Loftus B."/>
        </authorList>
    </citation>
    <scope>NUCLEOTIDE SEQUENCE [LARGE SCALE GENOMIC DNA]</scope>
    <source>
        <strain evidence="2 3">Neff</strain>
    </source>
</reference>
<evidence type="ECO:0000313" key="2">
    <source>
        <dbReference type="EMBL" id="ELR14927.1"/>
    </source>
</evidence>
<feature type="region of interest" description="Disordered" evidence="1">
    <location>
        <begin position="264"/>
        <end position="286"/>
    </location>
</feature>
<dbReference type="Proteomes" id="UP000011083">
    <property type="component" value="Unassembled WGS sequence"/>
</dbReference>
<protein>
    <submittedName>
        <fullName evidence="2">Uncharacterized protein</fullName>
    </submittedName>
</protein>
<sequence length="383" mass="41137">MAALQLVQEIEDEKAKASRLEWCLREILAERDVLLRQHEDEARRKRQEELHSLNHHLNLNLHASVSSPCVVVTPIAPAPVPALNPHARPRSTSAPPAMITTPPALLPVGPPSAAAQPPPPPLLRPQPHSFRIVRQHQLQLQQQQLQHKQRQHQHQQGSCEAARLLGLSSSEAEAPTDTMVVDTSAKYQGPVKRARLGTSLPAVASSLSSSNQPNQLQLQPLRPATVVHHQHQHHQSAGVTARQSAPMTSVDANRFHPLQPHQVQHQHQHQHQHHGHDHHQHQHVCGGPNSAAGCESPVGCLPFGGTPPQCAAGVVAAAAAGGSLSASSSSSSFEWNNSCSSTAATPMPTPTLAGGDCATEWPLAGLNDEFDYDALLDNLSSGL</sequence>
<name>L8GPS2_ACACF</name>
<accession>L8GPS2</accession>
<dbReference type="GeneID" id="14915562"/>